<dbReference type="Pfam" id="PF13489">
    <property type="entry name" value="Methyltransf_23"/>
    <property type="match status" value="1"/>
</dbReference>
<proteinExistence type="predicted"/>
<sequence length="205" mass="23000">MTDPDNANNRRTVAAYEDYARSYAQAVSATPSAGEAEGLRRLAAAVPACGRVLDIGSGPGWEADFLETLGLQVRRTDVTESFLQFQIERGKSAYRFDVLSDEIADTYDGMLMLYVLQHFERGQLDGVLRKLARGLTANGALLLSHFLGEGETWEGDAQDYRFVRWSSQALDERLTQAGFTVEWENFDESASEERPWRRVLARKHG</sequence>
<dbReference type="SUPFAM" id="SSF53335">
    <property type="entry name" value="S-adenosyl-L-methionine-dependent methyltransferases"/>
    <property type="match status" value="1"/>
</dbReference>
<reference evidence="1 2" key="1">
    <citation type="submission" date="2022-03" db="EMBL/GenBank/DDBJ databases">
        <title>Complete genome sequence of Lysobacter capsici VKM B-2533 and Lysobacter gummosus 10.1.1, promising sources of lytic agents.</title>
        <authorList>
            <person name="Tarlachkov S.V."/>
            <person name="Kudryakova I.V."/>
            <person name="Afoshin A.S."/>
            <person name="Leontyevskaya E.A."/>
            <person name="Leontyevskaya N.V."/>
        </authorList>
    </citation>
    <scope>NUCLEOTIDE SEQUENCE [LARGE SCALE GENOMIC DNA]</scope>
    <source>
        <strain evidence="1 2">10.1.1</strain>
    </source>
</reference>
<evidence type="ECO:0000313" key="2">
    <source>
        <dbReference type="Proteomes" id="UP000829194"/>
    </source>
</evidence>
<keyword evidence="1" id="KW-0808">Transferase</keyword>
<dbReference type="GO" id="GO:0008168">
    <property type="term" value="F:methyltransferase activity"/>
    <property type="evidence" value="ECO:0007669"/>
    <property type="project" value="UniProtKB-KW"/>
</dbReference>
<protein>
    <submittedName>
        <fullName evidence="1">Class I SAM-dependent methyltransferase</fullName>
    </submittedName>
</protein>
<organism evidence="1 2">
    <name type="scientific">Lysobacter gummosus</name>
    <dbReference type="NCBI Taxonomy" id="262324"/>
    <lineage>
        <taxon>Bacteria</taxon>
        <taxon>Pseudomonadati</taxon>
        <taxon>Pseudomonadota</taxon>
        <taxon>Gammaproteobacteria</taxon>
        <taxon>Lysobacterales</taxon>
        <taxon>Lysobacteraceae</taxon>
        <taxon>Lysobacter</taxon>
    </lineage>
</organism>
<dbReference type="Gene3D" id="3.40.50.150">
    <property type="entry name" value="Vaccinia Virus protein VP39"/>
    <property type="match status" value="1"/>
</dbReference>
<dbReference type="EMBL" id="CP093547">
    <property type="protein sequence ID" value="UNP31381.1"/>
    <property type="molecule type" value="Genomic_DNA"/>
</dbReference>
<name>A0ABY3XIB9_9GAMM</name>
<accession>A0ABY3XIB9</accession>
<dbReference type="RefSeq" id="WP_057942525.1">
    <property type="nucleotide sequence ID" value="NZ_CP011131.1"/>
</dbReference>
<dbReference type="InterPro" id="IPR029063">
    <property type="entry name" value="SAM-dependent_MTases_sf"/>
</dbReference>
<keyword evidence="1" id="KW-0489">Methyltransferase</keyword>
<evidence type="ECO:0000313" key="1">
    <source>
        <dbReference type="EMBL" id="UNP31381.1"/>
    </source>
</evidence>
<dbReference type="Proteomes" id="UP000829194">
    <property type="component" value="Chromosome"/>
</dbReference>
<keyword evidence="2" id="KW-1185">Reference proteome</keyword>
<dbReference type="GO" id="GO:0032259">
    <property type="term" value="P:methylation"/>
    <property type="evidence" value="ECO:0007669"/>
    <property type="project" value="UniProtKB-KW"/>
</dbReference>
<dbReference type="CDD" id="cd02440">
    <property type="entry name" value="AdoMet_MTases"/>
    <property type="match status" value="1"/>
</dbReference>
<gene>
    <name evidence="1" type="ORF">MOV92_09140</name>
</gene>